<sequence length="258" mass="29886">MIKFRFKMRAALVGLAVVGLALIFAEGVQATPFNKHDNDVQVFSHAEEHQGYVEQDSSSPFAKGFHHSKLTTEPWHRLGTPTDILSHETFSPFEVHVGHNSLQSDRLDQESFVDASDAGDHHSLFIRRPAEAEKFWATKRETKDDFLNVIERRMEKGKNDASDLDRIREQLRSYNEDLAKEFGSFTAEEDSDSHRELLHQVGREEKARALREKMKAAFREENRRNGFVAQEFTEKQKEALKRIQVRNIRKSSRTIQQH</sequence>
<reference evidence="2 3" key="1">
    <citation type="journal article" date="2018" name="Mol. Biol. Evol.">
        <title>Broad Genomic Sampling Reveals a Smut Pathogenic Ancestry of the Fungal Clade Ustilaginomycotina.</title>
        <authorList>
            <person name="Kijpornyongpan T."/>
            <person name="Mondo S.J."/>
            <person name="Barry K."/>
            <person name="Sandor L."/>
            <person name="Lee J."/>
            <person name="Lipzen A."/>
            <person name="Pangilinan J."/>
            <person name="LaButti K."/>
            <person name="Hainaut M."/>
            <person name="Henrissat B."/>
            <person name="Grigoriev I.V."/>
            <person name="Spatafora J.W."/>
            <person name="Aime M.C."/>
        </authorList>
    </citation>
    <scope>NUCLEOTIDE SEQUENCE [LARGE SCALE GENOMIC DNA]</scope>
    <source>
        <strain evidence="2 3">MCA 4198</strain>
    </source>
</reference>
<dbReference type="EMBL" id="KZ819640">
    <property type="protein sequence ID" value="PWN87393.1"/>
    <property type="molecule type" value="Genomic_DNA"/>
</dbReference>
<organism evidence="2 3">
    <name type="scientific">Acaromyces ingoldii</name>
    <dbReference type="NCBI Taxonomy" id="215250"/>
    <lineage>
        <taxon>Eukaryota</taxon>
        <taxon>Fungi</taxon>
        <taxon>Dikarya</taxon>
        <taxon>Basidiomycota</taxon>
        <taxon>Ustilaginomycotina</taxon>
        <taxon>Exobasidiomycetes</taxon>
        <taxon>Exobasidiales</taxon>
        <taxon>Cryptobasidiaceae</taxon>
        <taxon>Acaromyces</taxon>
    </lineage>
</organism>
<dbReference type="RefSeq" id="XP_025374591.1">
    <property type="nucleotide sequence ID" value="XM_025518332.1"/>
</dbReference>
<evidence type="ECO:0000256" key="1">
    <source>
        <dbReference type="SAM" id="SignalP"/>
    </source>
</evidence>
<keyword evidence="3" id="KW-1185">Reference proteome</keyword>
<protein>
    <submittedName>
        <fullName evidence="2">Uncharacterized protein</fullName>
    </submittedName>
</protein>
<accession>A0A316YH08</accession>
<evidence type="ECO:0000313" key="2">
    <source>
        <dbReference type="EMBL" id="PWN87393.1"/>
    </source>
</evidence>
<evidence type="ECO:0000313" key="3">
    <source>
        <dbReference type="Proteomes" id="UP000245768"/>
    </source>
</evidence>
<feature type="chain" id="PRO_5016395613" evidence="1">
    <location>
        <begin position="31"/>
        <end position="258"/>
    </location>
</feature>
<dbReference type="AlphaFoldDB" id="A0A316YH08"/>
<feature type="signal peptide" evidence="1">
    <location>
        <begin position="1"/>
        <end position="30"/>
    </location>
</feature>
<dbReference type="GeneID" id="37040248"/>
<dbReference type="Proteomes" id="UP000245768">
    <property type="component" value="Unassembled WGS sequence"/>
</dbReference>
<gene>
    <name evidence="2" type="ORF">FA10DRAFT_184177</name>
</gene>
<name>A0A316YH08_9BASI</name>
<dbReference type="InParanoid" id="A0A316YH08"/>
<keyword evidence="1" id="KW-0732">Signal</keyword>
<proteinExistence type="predicted"/>